<dbReference type="SUPFAM" id="SSF52087">
    <property type="entry name" value="CRAL/TRIO domain"/>
    <property type="match status" value="1"/>
</dbReference>
<dbReference type="InterPro" id="IPR036598">
    <property type="entry name" value="GOLD_dom_sf"/>
</dbReference>
<dbReference type="InterPro" id="IPR001251">
    <property type="entry name" value="CRAL-TRIO_dom"/>
</dbReference>
<evidence type="ECO:0000313" key="5">
    <source>
        <dbReference type="Proteomes" id="UP000659654"/>
    </source>
</evidence>
<reference evidence="3" key="2">
    <citation type="submission" date="2020-08" db="EMBL/GenBank/DDBJ databases">
        <authorList>
            <person name="Kikuchi T."/>
        </authorList>
    </citation>
    <scope>NUCLEOTIDE SEQUENCE</scope>
    <source>
        <strain evidence="2">Ka4C1</strain>
    </source>
</reference>
<sequence length="381" mass="43985">MTATFTETELEQIKSLRKALNNEVPKFYDDDFCLLRWIQGWDNNHDDILPRIKTAAEVISTFPPLHHINFDSVDDVELNLRRFSKMMEYSPGGLIGFDKDGDIISCSLVGRFHSKSLLKCARVSEVTLNGIYSGILGYSYMKRQEKKSGRQLRFNIIIDLTGYNRDHLFTPGIKAYKNFIYTSQELFPEVTKTIFVINAPPLFETLFSFVKPILSQKTKEKVQILGSDYHQALFEALGQENLPKMFGGTKEYEHGHPDHGHIRMGGILPEDFKYSPLKNPLHISNDRLSKLNIPARSLREVTVTCSKPGQHLQWFFECSGDICFSIKTKDRLIRCEIKIFTEFVPEYDRIVCHQPGDYILVFDNCFSTFFSKEVRYFAAIK</sequence>
<dbReference type="CDD" id="cd00170">
    <property type="entry name" value="SEC14"/>
    <property type="match status" value="1"/>
</dbReference>
<feature type="domain" description="CRAL-TRIO" evidence="1">
    <location>
        <begin position="82"/>
        <end position="254"/>
    </location>
</feature>
<dbReference type="Gene3D" id="3.40.525.10">
    <property type="entry name" value="CRAL-TRIO lipid binding domain"/>
    <property type="match status" value="1"/>
</dbReference>
<dbReference type="Proteomes" id="UP000095284">
    <property type="component" value="Unplaced"/>
</dbReference>
<evidence type="ECO:0000259" key="1">
    <source>
        <dbReference type="PROSITE" id="PS50191"/>
    </source>
</evidence>
<evidence type="ECO:0000313" key="2">
    <source>
        <dbReference type="EMBL" id="CAD5225964.1"/>
    </source>
</evidence>
<evidence type="ECO:0000313" key="3">
    <source>
        <dbReference type="EMBL" id="CAG9115251.1"/>
    </source>
</evidence>
<dbReference type="EMBL" id="CAJFCV020000004">
    <property type="protein sequence ID" value="CAG9115251.1"/>
    <property type="molecule type" value="Genomic_DNA"/>
</dbReference>
<proteinExistence type="predicted"/>
<organism evidence="4 6">
    <name type="scientific">Bursaphelenchus xylophilus</name>
    <name type="common">Pinewood nematode worm</name>
    <name type="synonym">Aphelenchoides xylophilus</name>
    <dbReference type="NCBI Taxonomy" id="6326"/>
    <lineage>
        <taxon>Eukaryota</taxon>
        <taxon>Metazoa</taxon>
        <taxon>Ecdysozoa</taxon>
        <taxon>Nematoda</taxon>
        <taxon>Chromadorea</taxon>
        <taxon>Rhabditida</taxon>
        <taxon>Tylenchina</taxon>
        <taxon>Tylenchomorpha</taxon>
        <taxon>Aphelenchoidea</taxon>
        <taxon>Aphelenchoididae</taxon>
        <taxon>Bursaphelenchus</taxon>
    </lineage>
</organism>
<keyword evidence="5" id="KW-1185">Reference proteome</keyword>
<dbReference type="SUPFAM" id="SSF101576">
    <property type="entry name" value="Supernatant protein factor (SPF), C-terminal domain"/>
    <property type="match status" value="1"/>
</dbReference>
<dbReference type="Gene3D" id="2.60.120.680">
    <property type="entry name" value="GOLD domain"/>
    <property type="match status" value="1"/>
</dbReference>
<name>A0A1I7RI04_BURXY</name>
<dbReference type="Proteomes" id="UP000582659">
    <property type="component" value="Unassembled WGS sequence"/>
</dbReference>
<evidence type="ECO:0000313" key="6">
    <source>
        <dbReference type="WBParaSite" id="BXY_0033300.1"/>
    </source>
</evidence>
<dbReference type="WBParaSite" id="BXY_0033300.1">
    <property type="protein sequence ID" value="BXY_0033300.1"/>
    <property type="gene ID" value="BXY_0033300"/>
</dbReference>
<dbReference type="InterPro" id="IPR051064">
    <property type="entry name" value="SEC14/CRAL-TRIO_domain"/>
</dbReference>
<accession>A0A1I7RI04</accession>
<dbReference type="Pfam" id="PF00650">
    <property type="entry name" value="CRAL_TRIO"/>
    <property type="match status" value="1"/>
</dbReference>
<protein>
    <submittedName>
        <fullName evidence="2">(pine wood nematode) hypothetical protein</fullName>
    </submittedName>
    <submittedName>
        <fullName evidence="6">CRAL-TRIO domain-containing protein</fullName>
    </submittedName>
</protein>
<dbReference type="AlphaFoldDB" id="A0A1I7RI04"/>
<dbReference type="SMR" id="A0A1I7RI04"/>
<dbReference type="Proteomes" id="UP000659654">
    <property type="component" value="Unassembled WGS sequence"/>
</dbReference>
<dbReference type="eggNOG" id="KOG1471">
    <property type="taxonomic scope" value="Eukaryota"/>
</dbReference>
<dbReference type="OrthoDB" id="1434354at2759"/>
<dbReference type="PANTHER" id="PTHR23324:SF88">
    <property type="entry name" value="CRAL-TRIO DOMAIN-CONTAINING PROTEIN"/>
    <property type="match status" value="1"/>
</dbReference>
<dbReference type="SMART" id="SM00516">
    <property type="entry name" value="SEC14"/>
    <property type="match status" value="1"/>
</dbReference>
<dbReference type="PANTHER" id="PTHR23324">
    <property type="entry name" value="SEC14 RELATED PROTEIN"/>
    <property type="match status" value="1"/>
</dbReference>
<dbReference type="PROSITE" id="PS50191">
    <property type="entry name" value="CRAL_TRIO"/>
    <property type="match status" value="1"/>
</dbReference>
<dbReference type="InterPro" id="IPR036865">
    <property type="entry name" value="CRAL-TRIO_dom_sf"/>
</dbReference>
<evidence type="ECO:0000313" key="4">
    <source>
        <dbReference type="Proteomes" id="UP000095284"/>
    </source>
</evidence>
<reference evidence="6" key="1">
    <citation type="submission" date="2016-11" db="UniProtKB">
        <authorList>
            <consortium name="WormBaseParasite"/>
        </authorList>
    </citation>
    <scope>IDENTIFICATION</scope>
</reference>
<dbReference type="EMBL" id="CAJFDI010000004">
    <property type="protein sequence ID" value="CAD5225964.1"/>
    <property type="molecule type" value="Genomic_DNA"/>
</dbReference>
<dbReference type="GO" id="GO:0005737">
    <property type="term" value="C:cytoplasm"/>
    <property type="evidence" value="ECO:0007669"/>
    <property type="project" value="TreeGrafter"/>
</dbReference>
<gene>
    <name evidence="2" type="ORF">BXYJ_LOCUS8808</name>
</gene>